<feature type="signal peptide" evidence="13">
    <location>
        <begin position="1"/>
        <end position="16"/>
    </location>
</feature>
<evidence type="ECO:0000256" key="6">
    <source>
        <dbReference type="ARBA" id="ARBA00022729"/>
    </source>
</evidence>
<accession>A0A3B4A048</accession>
<protein>
    <recommendedName>
        <fullName evidence="13">UDP-glucuronosyltransferase</fullName>
        <ecNumber evidence="13">2.4.1.17</ecNumber>
    </recommendedName>
</protein>
<feature type="chain" id="PRO_5017104589" description="UDP-glucuronosyltransferase" evidence="13">
    <location>
        <begin position="17"/>
        <end position="526"/>
    </location>
</feature>
<dbReference type="Gene3D" id="3.40.50.2000">
    <property type="entry name" value="Glycogen Phosphorylase B"/>
    <property type="match status" value="1"/>
</dbReference>
<comment type="caution">
    <text evidence="13">Lacks conserved residue(s) required for the propagation of feature annotation.</text>
</comment>
<evidence type="ECO:0000256" key="13">
    <source>
        <dbReference type="RuleBase" id="RU362059"/>
    </source>
</evidence>
<organism evidence="14 15">
    <name type="scientific">Periophthalmus magnuspinnatus</name>
    <dbReference type="NCBI Taxonomy" id="409849"/>
    <lineage>
        <taxon>Eukaryota</taxon>
        <taxon>Metazoa</taxon>
        <taxon>Chordata</taxon>
        <taxon>Craniata</taxon>
        <taxon>Vertebrata</taxon>
        <taxon>Euteleostomi</taxon>
        <taxon>Actinopterygii</taxon>
        <taxon>Neopterygii</taxon>
        <taxon>Teleostei</taxon>
        <taxon>Neoteleostei</taxon>
        <taxon>Acanthomorphata</taxon>
        <taxon>Gobiaria</taxon>
        <taxon>Gobiiformes</taxon>
        <taxon>Gobioidei</taxon>
        <taxon>Gobiidae</taxon>
        <taxon>Oxudercinae</taxon>
        <taxon>Periophthalmus</taxon>
    </lineage>
</organism>
<dbReference type="CDD" id="cd03784">
    <property type="entry name" value="GT1_Gtf-like"/>
    <property type="match status" value="1"/>
</dbReference>
<keyword evidence="15" id="KW-1185">Reference proteome</keyword>
<sequence length="526" mass="59111">FLFDIMGIVFWTIALALQGMQCAKILTVCLIGGSHYLLLDEISHNLQQNGHSVRMLLQLGTPLLTGKTKLIVSLHISLAEFEPPTFRSLDSISNKLTIMIISTLRDNFNGFLKFMGHLSYQCGRLLEDEKMMSFLQIEHYDIAVLDALNPCSFILARKLGIRYIAFYPGALNGPLSIGLPSPISYVPVFNSELTDRMNLWGRMKNLIFVLGFCFFLFFFTGQALIWSRFSEVAEQHLEQSLSGLDELHQGAELWAFNTDFSLEFPQPLMPFTVLVGGVLNKPAKPLQQDLDSWITTLKEPCFVVVTLGSMVSSVSVDSLITELVAGFSSIPQGVIWRYDTKLWPSHIEIPPNVKIVDWLPLNDLLGHPKVCLFITHGGQNSLLQAVYHAVPILGIPLFGDQFDNVVKAEAKGLGLILKPTQITRGRLSSTIQTLIQDNRYKSSALSLSMLHKSHPVPAAQRFVLWVDHVLQSRAGLHLKPVALVQPWYQRNLLDILILLTVVLLLFLTLCWSLCRERHLKNKPKSQ</sequence>
<keyword evidence="7 13" id="KW-1133">Transmembrane helix</keyword>
<evidence type="ECO:0000256" key="9">
    <source>
        <dbReference type="ARBA" id="ARBA00023180"/>
    </source>
</evidence>
<dbReference type="InterPro" id="IPR050271">
    <property type="entry name" value="UDP-glycosyltransferase"/>
</dbReference>
<reference evidence="14" key="1">
    <citation type="submission" date="2025-08" db="UniProtKB">
        <authorList>
            <consortium name="Ensembl"/>
        </authorList>
    </citation>
    <scope>IDENTIFICATION</scope>
</reference>
<dbReference type="GO" id="GO:0043541">
    <property type="term" value="C:UDP-N-acetylglucosamine transferase complex"/>
    <property type="evidence" value="ECO:0007669"/>
    <property type="project" value="TreeGrafter"/>
</dbReference>
<dbReference type="PANTHER" id="PTHR48043">
    <property type="entry name" value="EG:EG0003.4 PROTEIN-RELATED"/>
    <property type="match status" value="1"/>
</dbReference>
<dbReference type="GO" id="GO:0015020">
    <property type="term" value="F:glucuronosyltransferase activity"/>
    <property type="evidence" value="ECO:0007669"/>
    <property type="project" value="UniProtKB-EC"/>
</dbReference>
<dbReference type="PANTHER" id="PTHR48043:SF24">
    <property type="entry name" value="UDP-GLUCURONOSYLTRANSFERASE 3A2"/>
    <property type="match status" value="1"/>
</dbReference>
<dbReference type="FunFam" id="3.40.50.2000:FF:000021">
    <property type="entry name" value="UDP-glucuronosyltransferase"/>
    <property type="match status" value="1"/>
</dbReference>
<comment type="subcellular location">
    <subcellularLocation>
        <location evidence="13">Membrane</location>
        <topology evidence="13">Single-pass membrane protein</topology>
    </subcellularLocation>
    <subcellularLocation>
        <location evidence="1">Membrane</location>
        <topology evidence="1">Single-pass type I membrane protein</topology>
    </subcellularLocation>
</comment>
<dbReference type="Ensembl" id="ENSPMGT00000010839.1">
    <property type="protein sequence ID" value="ENSPMGP00000010160.1"/>
    <property type="gene ID" value="ENSPMGG00000008427.1"/>
</dbReference>
<evidence type="ECO:0000256" key="1">
    <source>
        <dbReference type="ARBA" id="ARBA00004479"/>
    </source>
</evidence>
<dbReference type="InterPro" id="IPR002213">
    <property type="entry name" value="UDP_glucos_trans"/>
</dbReference>
<evidence type="ECO:0000256" key="5">
    <source>
        <dbReference type="ARBA" id="ARBA00022692"/>
    </source>
</evidence>
<comment type="catalytic activity">
    <reaction evidence="11 13">
        <text>glucuronate acceptor + UDP-alpha-D-glucuronate = acceptor beta-D-glucuronoside + UDP + H(+)</text>
        <dbReference type="Rhea" id="RHEA:21032"/>
        <dbReference type="ChEBI" id="CHEBI:15378"/>
        <dbReference type="ChEBI" id="CHEBI:58052"/>
        <dbReference type="ChEBI" id="CHEBI:58223"/>
        <dbReference type="ChEBI" id="CHEBI:132367"/>
        <dbReference type="ChEBI" id="CHEBI:132368"/>
        <dbReference type="EC" id="2.4.1.17"/>
    </reaction>
</comment>
<keyword evidence="9" id="KW-0325">Glycoprotein</keyword>
<evidence type="ECO:0000256" key="10">
    <source>
        <dbReference type="ARBA" id="ARBA00037451"/>
    </source>
</evidence>
<dbReference type="AlphaFoldDB" id="A0A3B4A048"/>
<dbReference type="EC" id="2.4.1.17" evidence="13"/>
<evidence type="ECO:0000256" key="12">
    <source>
        <dbReference type="RuleBase" id="RU003718"/>
    </source>
</evidence>
<dbReference type="PROSITE" id="PS00375">
    <property type="entry name" value="UDPGT"/>
    <property type="match status" value="1"/>
</dbReference>
<evidence type="ECO:0000313" key="14">
    <source>
        <dbReference type="Ensembl" id="ENSPMGP00000010160.1"/>
    </source>
</evidence>
<keyword evidence="4 12" id="KW-0808">Transferase</keyword>
<evidence type="ECO:0000256" key="4">
    <source>
        <dbReference type="ARBA" id="ARBA00022679"/>
    </source>
</evidence>
<dbReference type="STRING" id="409849.ENSPMGP00000010160"/>
<dbReference type="Proteomes" id="UP000261520">
    <property type="component" value="Unplaced"/>
</dbReference>
<evidence type="ECO:0000256" key="8">
    <source>
        <dbReference type="ARBA" id="ARBA00023136"/>
    </source>
</evidence>
<evidence type="ECO:0000256" key="7">
    <source>
        <dbReference type="ARBA" id="ARBA00022989"/>
    </source>
</evidence>
<dbReference type="SUPFAM" id="SSF53756">
    <property type="entry name" value="UDP-Glycosyltransferase/glycogen phosphorylase"/>
    <property type="match status" value="1"/>
</dbReference>
<evidence type="ECO:0000313" key="15">
    <source>
        <dbReference type="Proteomes" id="UP000261520"/>
    </source>
</evidence>
<keyword evidence="3 12" id="KW-0328">Glycosyltransferase</keyword>
<dbReference type="InterPro" id="IPR035595">
    <property type="entry name" value="UDP_glycos_trans_CS"/>
</dbReference>
<proteinExistence type="inferred from homology"/>
<keyword evidence="5 13" id="KW-0812">Transmembrane</keyword>
<comment type="similarity">
    <text evidence="2 12">Belongs to the UDP-glycosyltransferase family.</text>
</comment>
<feature type="transmembrane region" description="Helical" evidence="13">
    <location>
        <begin position="206"/>
        <end position="226"/>
    </location>
</feature>
<feature type="transmembrane region" description="Helical" evidence="13">
    <location>
        <begin position="495"/>
        <end position="514"/>
    </location>
</feature>
<comment type="function">
    <text evidence="10">UDP-glucuronosyltransferases catalyze phase II biotransformation reactions in which lipophilic substrates are conjugated with glucuronic acid to increase water solubility and enhance excretion. They are of major importance in the conjugation and subsequent elimination of potentially toxic xenobiotics and endogenous compounds.</text>
</comment>
<keyword evidence="8 13" id="KW-0472">Membrane</keyword>
<evidence type="ECO:0000256" key="3">
    <source>
        <dbReference type="ARBA" id="ARBA00022676"/>
    </source>
</evidence>
<dbReference type="Pfam" id="PF00201">
    <property type="entry name" value="UDPGT"/>
    <property type="match status" value="1"/>
</dbReference>
<keyword evidence="6 13" id="KW-0732">Signal</keyword>
<evidence type="ECO:0000256" key="2">
    <source>
        <dbReference type="ARBA" id="ARBA00009995"/>
    </source>
</evidence>
<reference evidence="14" key="2">
    <citation type="submission" date="2025-09" db="UniProtKB">
        <authorList>
            <consortium name="Ensembl"/>
        </authorList>
    </citation>
    <scope>IDENTIFICATION</scope>
</reference>
<evidence type="ECO:0000256" key="11">
    <source>
        <dbReference type="ARBA" id="ARBA00047475"/>
    </source>
</evidence>
<name>A0A3B4A048_9GOBI</name>